<feature type="region of interest" description="Disordered" evidence="1">
    <location>
        <begin position="1"/>
        <end position="25"/>
    </location>
</feature>
<feature type="compositionally biased region" description="Acidic residues" evidence="1">
    <location>
        <begin position="12"/>
        <end position="25"/>
    </location>
</feature>
<keyword evidence="3" id="KW-1185">Reference proteome</keyword>
<gene>
    <name evidence="2" type="ORF">UCRPC4_g02761</name>
</gene>
<reference evidence="2 3" key="1">
    <citation type="submission" date="2015-05" db="EMBL/GenBank/DDBJ databases">
        <title>Distinctive expansion of gene families associated with plant cell wall degradation and secondary metabolism in the genomes of grapevine trunk pathogens.</title>
        <authorList>
            <person name="Lawrence D.P."/>
            <person name="Travadon R."/>
            <person name="Rolshausen P.E."/>
            <person name="Baumgartner K."/>
        </authorList>
    </citation>
    <scope>NUCLEOTIDE SEQUENCE [LARGE SCALE GENOMIC DNA]</scope>
    <source>
        <strain evidence="2">UCRPC4</strain>
    </source>
</reference>
<protein>
    <submittedName>
        <fullName evidence="2">Uncharacterized protein</fullName>
    </submittedName>
</protein>
<dbReference type="EMBL" id="LCWF01000064">
    <property type="protein sequence ID" value="KKY23948.1"/>
    <property type="molecule type" value="Genomic_DNA"/>
</dbReference>
<evidence type="ECO:0000256" key="1">
    <source>
        <dbReference type="SAM" id="MobiDB-lite"/>
    </source>
</evidence>
<comment type="caution">
    <text evidence="2">The sequence shown here is derived from an EMBL/GenBank/DDBJ whole genome shotgun (WGS) entry which is preliminary data.</text>
</comment>
<name>A0A0G2GKC8_PHACM</name>
<reference evidence="2 3" key="2">
    <citation type="submission" date="2015-05" db="EMBL/GenBank/DDBJ databases">
        <authorList>
            <person name="Morales-Cruz A."/>
            <person name="Amrine K.C."/>
            <person name="Cantu D."/>
        </authorList>
    </citation>
    <scope>NUCLEOTIDE SEQUENCE [LARGE SCALE GENOMIC DNA]</scope>
    <source>
        <strain evidence="2">UCRPC4</strain>
    </source>
</reference>
<proteinExistence type="predicted"/>
<evidence type="ECO:0000313" key="2">
    <source>
        <dbReference type="EMBL" id="KKY23948.1"/>
    </source>
</evidence>
<evidence type="ECO:0000313" key="3">
    <source>
        <dbReference type="Proteomes" id="UP000053317"/>
    </source>
</evidence>
<organism evidence="2 3">
    <name type="scientific">Phaeomoniella chlamydospora</name>
    <name type="common">Phaeoacremonium chlamydosporum</name>
    <dbReference type="NCBI Taxonomy" id="158046"/>
    <lineage>
        <taxon>Eukaryota</taxon>
        <taxon>Fungi</taxon>
        <taxon>Dikarya</taxon>
        <taxon>Ascomycota</taxon>
        <taxon>Pezizomycotina</taxon>
        <taxon>Eurotiomycetes</taxon>
        <taxon>Chaetothyriomycetidae</taxon>
        <taxon>Phaeomoniellales</taxon>
        <taxon>Phaeomoniellaceae</taxon>
        <taxon>Phaeomoniella</taxon>
    </lineage>
</organism>
<dbReference type="AlphaFoldDB" id="A0A0G2GKC8"/>
<sequence length="130" mass="14529">MGVVVGQVEEADKVDDEDEDNELVEDEDVVDRVDEVEANVEEAELLVVVEDDFDGLEKELDVEVWPVELEEEIADVELVELDMLEELDVLVLDVGLDVDDLGEELLVIVLREVAGVGENVVTLPRTVEER</sequence>
<dbReference type="Proteomes" id="UP000053317">
    <property type="component" value="Unassembled WGS sequence"/>
</dbReference>
<accession>A0A0G2GKC8</accession>